<organism evidence="2 3">
    <name type="scientific">Pleurodeles waltl</name>
    <name type="common">Iberian ribbed newt</name>
    <dbReference type="NCBI Taxonomy" id="8319"/>
    <lineage>
        <taxon>Eukaryota</taxon>
        <taxon>Metazoa</taxon>
        <taxon>Chordata</taxon>
        <taxon>Craniata</taxon>
        <taxon>Vertebrata</taxon>
        <taxon>Euteleostomi</taxon>
        <taxon>Amphibia</taxon>
        <taxon>Batrachia</taxon>
        <taxon>Caudata</taxon>
        <taxon>Salamandroidea</taxon>
        <taxon>Salamandridae</taxon>
        <taxon>Pleurodelinae</taxon>
        <taxon>Pleurodeles</taxon>
    </lineage>
</organism>
<evidence type="ECO:0000313" key="3">
    <source>
        <dbReference type="Proteomes" id="UP001066276"/>
    </source>
</evidence>
<comment type="caution">
    <text evidence="2">The sequence shown here is derived from an EMBL/GenBank/DDBJ whole genome shotgun (WGS) entry which is preliminary data.</text>
</comment>
<gene>
    <name evidence="2" type="ORF">NDU88_005073</name>
</gene>
<proteinExistence type="predicted"/>
<feature type="compositionally biased region" description="Polar residues" evidence="1">
    <location>
        <begin position="39"/>
        <end position="54"/>
    </location>
</feature>
<protein>
    <submittedName>
        <fullName evidence="2">Uncharacterized protein</fullName>
    </submittedName>
</protein>
<accession>A0AAV7M8Y0</accession>
<keyword evidence="3" id="KW-1185">Reference proteome</keyword>
<sequence>MSRESGFPPKRKGRERRADSGKKERKSTETQSERKTPRRTFSQSETVSQTTSDDNILERTPTKGKEAPNRGDSAMSLEGRGSSRYGPAWKAG</sequence>
<dbReference type="Proteomes" id="UP001066276">
    <property type="component" value="Chromosome 10"/>
</dbReference>
<feature type="compositionally biased region" description="Basic and acidic residues" evidence="1">
    <location>
        <begin position="16"/>
        <end position="35"/>
    </location>
</feature>
<feature type="compositionally biased region" description="Basic and acidic residues" evidence="1">
    <location>
        <begin position="56"/>
        <end position="69"/>
    </location>
</feature>
<feature type="region of interest" description="Disordered" evidence="1">
    <location>
        <begin position="1"/>
        <end position="92"/>
    </location>
</feature>
<evidence type="ECO:0000313" key="2">
    <source>
        <dbReference type="EMBL" id="KAJ1099982.1"/>
    </source>
</evidence>
<dbReference type="EMBL" id="JANPWB010000014">
    <property type="protein sequence ID" value="KAJ1099982.1"/>
    <property type="molecule type" value="Genomic_DNA"/>
</dbReference>
<dbReference type="AlphaFoldDB" id="A0AAV7M8Y0"/>
<reference evidence="2" key="1">
    <citation type="journal article" date="2022" name="bioRxiv">
        <title>Sequencing and chromosome-scale assembly of the giantPleurodeles waltlgenome.</title>
        <authorList>
            <person name="Brown T."/>
            <person name="Elewa A."/>
            <person name="Iarovenko S."/>
            <person name="Subramanian E."/>
            <person name="Araus A.J."/>
            <person name="Petzold A."/>
            <person name="Susuki M."/>
            <person name="Suzuki K.-i.T."/>
            <person name="Hayashi T."/>
            <person name="Toyoda A."/>
            <person name="Oliveira C."/>
            <person name="Osipova E."/>
            <person name="Leigh N.D."/>
            <person name="Simon A."/>
            <person name="Yun M.H."/>
        </authorList>
    </citation>
    <scope>NUCLEOTIDE SEQUENCE</scope>
    <source>
        <strain evidence="2">20211129_DDA</strain>
        <tissue evidence="2">Liver</tissue>
    </source>
</reference>
<evidence type="ECO:0000256" key="1">
    <source>
        <dbReference type="SAM" id="MobiDB-lite"/>
    </source>
</evidence>
<name>A0AAV7M8Y0_PLEWA</name>